<evidence type="ECO:0000313" key="2">
    <source>
        <dbReference type="EMBL" id="MEQ2244774.1"/>
    </source>
</evidence>
<name>A0ABV0UHT9_9TELE</name>
<evidence type="ECO:0000256" key="1">
    <source>
        <dbReference type="SAM" id="MobiDB-lite"/>
    </source>
</evidence>
<dbReference type="EMBL" id="JAHRIQ010071653">
    <property type="protein sequence ID" value="MEQ2244774.1"/>
    <property type="molecule type" value="Genomic_DNA"/>
</dbReference>
<evidence type="ECO:0000313" key="3">
    <source>
        <dbReference type="Proteomes" id="UP001482620"/>
    </source>
</evidence>
<comment type="caution">
    <text evidence="2">The sequence shown here is derived from an EMBL/GenBank/DDBJ whole genome shotgun (WGS) entry which is preliminary data.</text>
</comment>
<feature type="compositionally biased region" description="Polar residues" evidence="1">
    <location>
        <begin position="89"/>
        <end position="98"/>
    </location>
</feature>
<feature type="region of interest" description="Disordered" evidence="1">
    <location>
        <begin position="84"/>
        <end position="110"/>
    </location>
</feature>
<sequence length="110" mass="12723">MQEETDPKTSCWKFFLQQYFRYYSTFNSCSVSSHLRGLQPYSLMLNFHCVLSSFLSNSEWTVWLQTHRSGSYFLLLQDEEEENGLRQGSGANVTSDNMLGTKCRDGPEQA</sequence>
<accession>A0ABV0UHT9</accession>
<gene>
    <name evidence="2" type="ORF">ILYODFUR_020626</name>
</gene>
<reference evidence="2 3" key="1">
    <citation type="submission" date="2021-06" db="EMBL/GenBank/DDBJ databases">
        <authorList>
            <person name="Palmer J.M."/>
        </authorList>
    </citation>
    <scope>NUCLEOTIDE SEQUENCE [LARGE SCALE GENOMIC DNA]</scope>
    <source>
        <strain evidence="3">if_2019</strain>
        <tissue evidence="2">Muscle</tissue>
    </source>
</reference>
<proteinExistence type="predicted"/>
<organism evidence="2 3">
    <name type="scientific">Ilyodon furcidens</name>
    <name type="common">goldbreast splitfin</name>
    <dbReference type="NCBI Taxonomy" id="33524"/>
    <lineage>
        <taxon>Eukaryota</taxon>
        <taxon>Metazoa</taxon>
        <taxon>Chordata</taxon>
        <taxon>Craniata</taxon>
        <taxon>Vertebrata</taxon>
        <taxon>Euteleostomi</taxon>
        <taxon>Actinopterygii</taxon>
        <taxon>Neopterygii</taxon>
        <taxon>Teleostei</taxon>
        <taxon>Neoteleostei</taxon>
        <taxon>Acanthomorphata</taxon>
        <taxon>Ovalentaria</taxon>
        <taxon>Atherinomorphae</taxon>
        <taxon>Cyprinodontiformes</taxon>
        <taxon>Goodeidae</taxon>
        <taxon>Ilyodon</taxon>
    </lineage>
</organism>
<keyword evidence="3" id="KW-1185">Reference proteome</keyword>
<protein>
    <submittedName>
        <fullName evidence="2">Uncharacterized protein</fullName>
    </submittedName>
</protein>
<dbReference type="Proteomes" id="UP001482620">
    <property type="component" value="Unassembled WGS sequence"/>
</dbReference>